<evidence type="ECO:0000256" key="1">
    <source>
        <dbReference type="SAM" id="Phobius"/>
    </source>
</evidence>
<dbReference type="SUPFAM" id="SSF52540">
    <property type="entry name" value="P-loop containing nucleoside triphosphate hydrolases"/>
    <property type="match status" value="1"/>
</dbReference>
<dbReference type="GO" id="GO:0005524">
    <property type="term" value="F:ATP binding"/>
    <property type="evidence" value="ECO:0007669"/>
    <property type="project" value="InterPro"/>
</dbReference>
<sequence length="449" mass="46391">MIASMAAVALGNLAFGFATNIYVAIGVRLILLGMCNGWVSLMGMCTLEVAGEAYQTQVFSYIISVGSVTATLGPAIAGWTYGVLGARFPALAPSLVGFGLGIVAVAVTGHGMAMFAAFDVVPLWAIATARAGGLALVEEEAVARHVAPPPPSALTLLGQAASSNHLPAAAVPTGLAALDAHLGGGLPMRAVTELVGPAGSGKTQLCSSVAAHALLAGAGEGTRVIYIDTEGSFSAKRLLQLLRTLGAPSAMDQAGATAEAAPALASSLARGVPPAEELLRRLTVYRPSTWADFCTVVSEQLELDMLTPPRVGLLIVDSIAMAAHRGFDRGGNVLRRQSAVVALAARLKLYADAFATCVLCVNHVVAGPVGGYGRGEVGDASSRVWIGPDKVETISNRGHASYGCTPELDPANPKSYMSSVDEFVKSKMHNMAVWLWVQSEPSILMNEPF</sequence>
<dbReference type="InterPro" id="IPR013632">
    <property type="entry name" value="Rad51_C"/>
</dbReference>
<feature type="transmembrane region" description="Helical" evidence="1">
    <location>
        <begin position="26"/>
        <end position="47"/>
    </location>
</feature>
<dbReference type="InterPro" id="IPR020588">
    <property type="entry name" value="RecA_ATP-bd"/>
</dbReference>
<dbReference type="SMART" id="SM00382">
    <property type="entry name" value="AAA"/>
    <property type="match status" value="1"/>
</dbReference>
<dbReference type="GO" id="GO:0005657">
    <property type="term" value="C:replication fork"/>
    <property type="evidence" value="ECO:0007669"/>
    <property type="project" value="TreeGrafter"/>
</dbReference>
<evidence type="ECO:0000259" key="2">
    <source>
        <dbReference type="PROSITE" id="PS50162"/>
    </source>
</evidence>
<name>A0A0M0J6R0_9EUKA</name>
<dbReference type="Proteomes" id="UP000037460">
    <property type="component" value="Unassembled WGS sequence"/>
</dbReference>
<dbReference type="Pfam" id="PF08423">
    <property type="entry name" value="Rad51"/>
    <property type="match status" value="2"/>
</dbReference>
<reference evidence="4" key="1">
    <citation type="journal article" date="2015" name="PLoS Genet.">
        <title>Genome Sequence and Transcriptome Analyses of Chrysochromulina tobin: Metabolic Tools for Enhanced Algal Fitness in the Prominent Order Prymnesiales (Haptophyceae).</title>
        <authorList>
            <person name="Hovde B.T."/>
            <person name="Deodato C.R."/>
            <person name="Hunsperger H.M."/>
            <person name="Ryken S.A."/>
            <person name="Yost W."/>
            <person name="Jha R.K."/>
            <person name="Patterson J."/>
            <person name="Monnat R.J. Jr."/>
            <person name="Barlow S.B."/>
            <person name="Starkenburg S.R."/>
            <person name="Cattolico R.A."/>
        </authorList>
    </citation>
    <scope>NUCLEOTIDE SEQUENCE</scope>
    <source>
        <strain evidence="4">CCMP291</strain>
    </source>
</reference>
<dbReference type="SUPFAM" id="SSF103473">
    <property type="entry name" value="MFS general substrate transporter"/>
    <property type="match status" value="1"/>
</dbReference>
<keyword evidence="1" id="KW-0472">Membrane</keyword>
<dbReference type="Gene3D" id="3.40.50.300">
    <property type="entry name" value="P-loop containing nucleotide triphosphate hydrolases"/>
    <property type="match status" value="1"/>
</dbReference>
<comment type="caution">
    <text evidence="3">The sequence shown here is derived from an EMBL/GenBank/DDBJ whole genome shotgun (WGS) entry which is preliminary data.</text>
</comment>
<gene>
    <name evidence="3" type="ORF">Ctob_003693</name>
</gene>
<dbReference type="InterPro" id="IPR030548">
    <property type="entry name" value="RAD51B"/>
</dbReference>
<dbReference type="OrthoDB" id="4139357at2759"/>
<dbReference type="GO" id="GO:0000400">
    <property type="term" value="F:four-way junction DNA binding"/>
    <property type="evidence" value="ECO:0007669"/>
    <property type="project" value="TreeGrafter"/>
</dbReference>
<evidence type="ECO:0000313" key="3">
    <source>
        <dbReference type="EMBL" id="KOO22299.1"/>
    </source>
</evidence>
<evidence type="ECO:0000313" key="4">
    <source>
        <dbReference type="Proteomes" id="UP000037460"/>
    </source>
</evidence>
<dbReference type="GO" id="GO:0033063">
    <property type="term" value="C:Rad51B-Rad51C-Rad51D-XRCC2 complex"/>
    <property type="evidence" value="ECO:0007669"/>
    <property type="project" value="InterPro"/>
</dbReference>
<dbReference type="InterPro" id="IPR036259">
    <property type="entry name" value="MFS_trans_sf"/>
</dbReference>
<feature type="transmembrane region" description="Helical" evidence="1">
    <location>
        <begin position="88"/>
        <end position="107"/>
    </location>
</feature>
<dbReference type="GO" id="GO:0003697">
    <property type="term" value="F:single-stranded DNA binding"/>
    <property type="evidence" value="ECO:0007669"/>
    <property type="project" value="TreeGrafter"/>
</dbReference>
<proteinExistence type="predicted"/>
<dbReference type="GO" id="GO:0000724">
    <property type="term" value="P:double-strand break repair via homologous recombination"/>
    <property type="evidence" value="ECO:0007669"/>
    <property type="project" value="InterPro"/>
</dbReference>
<keyword evidence="1" id="KW-0812">Transmembrane</keyword>
<feature type="domain" description="RecA family profile 1" evidence="2">
    <location>
        <begin position="167"/>
        <end position="364"/>
    </location>
</feature>
<feature type="transmembrane region" description="Helical" evidence="1">
    <location>
        <begin position="59"/>
        <end position="82"/>
    </location>
</feature>
<dbReference type="PANTHER" id="PTHR46456">
    <property type="entry name" value="DNA REPAIR PROTEIN RAD51 HOMOLOG 2"/>
    <property type="match status" value="1"/>
</dbReference>
<keyword evidence="1" id="KW-1133">Transmembrane helix</keyword>
<dbReference type="PANTHER" id="PTHR46456:SF1">
    <property type="entry name" value="DNA REPAIR PROTEIN RAD51 HOMOLOG 2"/>
    <property type="match status" value="1"/>
</dbReference>
<dbReference type="PROSITE" id="PS50162">
    <property type="entry name" value="RECA_2"/>
    <property type="match status" value="1"/>
</dbReference>
<dbReference type="InterPro" id="IPR027417">
    <property type="entry name" value="P-loop_NTPase"/>
</dbReference>
<dbReference type="InterPro" id="IPR003593">
    <property type="entry name" value="AAA+_ATPase"/>
</dbReference>
<accession>A0A0M0J6R0</accession>
<protein>
    <submittedName>
        <fullName evidence="3">DNA repair protein rad51-like 2-like protein</fullName>
    </submittedName>
</protein>
<organism evidence="3 4">
    <name type="scientific">Chrysochromulina tobinii</name>
    <dbReference type="NCBI Taxonomy" id="1460289"/>
    <lineage>
        <taxon>Eukaryota</taxon>
        <taxon>Haptista</taxon>
        <taxon>Haptophyta</taxon>
        <taxon>Prymnesiophyceae</taxon>
        <taxon>Prymnesiales</taxon>
        <taxon>Chrysochromulinaceae</taxon>
        <taxon>Chrysochromulina</taxon>
    </lineage>
</organism>
<dbReference type="EMBL" id="JWZX01003291">
    <property type="protein sequence ID" value="KOO22299.1"/>
    <property type="molecule type" value="Genomic_DNA"/>
</dbReference>
<keyword evidence="4" id="KW-1185">Reference proteome</keyword>
<dbReference type="AlphaFoldDB" id="A0A0M0J6R0"/>
<dbReference type="GO" id="GO:0140664">
    <property type="term" value="F:ATP-dependent DNA damage sensor activity"/>
    <property type="evidence" value="ECO:0007669"/>
    <property type="project" value="InterPro"/>
</dbReference>
<dbReference type="GO" id="GO:0003690">
    <property type="term" value="F:double-stranded DNA binding"/>
    <property type="evidence" value="ECO:0007669"/>
    <property type="project" value="TreeGrafter"/>
</dbReference>